<proteinExistence type="predicted"/>
<dbReference type="Proteomes" id="UP000314294">
    <property type="component" value="Unassembled WGS sequence"/>
</dbReference>
<evidence type="ECO:0000256" key="1">
    <source>
        <dbReference type="ARBA" id="ARBA00023284"/>
    </source>
</evidence>
<dbReference type="Pfam" id="PF10262">
    <property type="entry name" value="Rdx"/>
    <property type="match status" value="1"/>
</dbReference>
<reference evidence="3 4" key="1">
    <citation type="submission" date="2019-03" db="EMBL/GenBank/DDBJ databases">
        <title>First draft genome of Liparis tanakae, snailfish: a comprehensive survey of snailfish specific genes.</title>
        <authorList>
            <person name="Kim W."/>
            <person name="Song I."/>
            <person name="Jeong J.-H."/>
            <person name="Kim D."/>
            <person name="Kim S."/>
            <person name="Ryu S."/>
            <person name="Song J.Y."/>
            <person name="Lee S.K."/>
        </authorList>
    </citation>
    <scope>NUCLEOTIDE SEQUENCE [LARGE SCALE GENOMIC DNA]</scope>
    <source>
        <tissue evidence="3">Muscle</tissue>
    </source>
</reference>
<dbReference type="SUPFAM" id="SSF52833">
    <property type="entry name" value="Thioredoxin-like"/>
    <property type="match status" value="1"/>
</dbReference>
<accession>A0A4Z2FTC5</accession>
<evidence type="ECO:0000313" key="3">
    <source>
        <dbReference type="EMBL" id="TNN44120.1"/>
    </source>
</evidence>
<sequence length="128" mass="13843">MIHKAPRPVPPPSGRGRSYKSRPAGCFAFARLQSSGSQLDLQTASGSTEDPPQTSCRQSPSNTGYSSRYRELAGVLEQIPGVKVTGTTGRPSSFEVSVDGELIYSKLKKGKFPDKDKIVKEVKKMVKA</sequence>
<dbReference type="EMBL" id="SRLO01000922">
    <property type="protein sequence ID" value="TNN44120.1"/>
    <property type="molecule type" value="Genomic_DNA"/>
</dbReference>
<dbReference type="NCBIfam" id="TIGR02174">
    <property type="entry name" value="CXXU_selWTH"/>
    <property type="match status" value="1"/>
</dbReference>
<dbReference type="AlphaFoldDB" id="A0A4Z2FTC5"/>
<dbReference type="OrthoDB" id="5962009at2759"/>
<comment type="caution">
    <text evidence="3">The sequence shown here is derived from an EMBL/GenBank/DDBJ whole genome shotgun (WGS) entry which is preliminary data.</text>
</comment>
<evidence type="ECO:0000313" key="4">
    <source>
        <dbReference type="Proteomes" id="UP000314294"/>
    </source>
</evidence>
<keyword evidence="1" id="KW-0676">Redox-active center</keyword>
<feature type="region of interest" description="Disordered" evidence="2">
    <location>
        <begin position="37"/>
        <end position="65"/>
    </location>
</feature>
<dbReference type="InterPro" id="IPR036249">
    <property type="entry name" value="Thioredoxin-like_sf"/>
</dbReference>
<organism evidence="3 4">
    <name type="scientific">Liparis tanakae</name>
    <name type="common">Tanaka's snailfish</name>
    <dbReference type="NCBI Taxonomy" id="230148"/>
    <lineage>
        <taxon>Eukaryota</taxon>
        <taxon>Metazoa</taxon>
        <taxon>Chordata</taxon>
        <taxon>Craniata</taxon>
        <taxon>Vertebrata</taxon>
        <taxon>Euteleostomi</taxon>
        <taxon>Actinopterygii</taxon>
        <taxon>Neopterygii</taxon>
        <taxon>Teleostei</taxon>
        <taxon>Neoteleostei</taxon>
        <taxon>Acanthomorphata</taxon>
        <taxon>Eupercaria</taxon>
        <taxon>Perciformes</taxon>
        <taxon>Cottioidei</taxon>
        <taxon>Cottales</taxon>
        <taxon>Liparidae</taxon>
        <taxon>Liparis</taxon>
    </lineage>
</organism>
<gene>
    <name evidence="3" type="primary">MIEN1</name>
    <name evidence="3" type="ORF">EYF80_045671</name>
</gene>
<keyword evidence="4" id="KW-1185">Reference proteome</keyword>
<name>A0A4Z2FTC5_9TELE</name>
<evidence type="ECO:0000256" key="2">
    <source>
        <dbReference type="SAM" id="MobiDB-lite"/>
    </source>
</evidence>
<feature type="region of interest" description="Disordered" evidence="2">
    <location>
        <begin position="1"/>
        <end position="21"/>
    </location>
</feature>
<protein>
    <submittedName>
        <fullName evidence="3">Migration and invasion enhancer 1</fullName>
    </submittedName>
</protein>
<dbReference type="Gene3D" id="3.40.30.10">
    <property type="entry name" value="Glutaredoxin"/>
    <property type="match status" value="1"/>
</dbReference>
<dbReference type="InterPro" id="IPR011893">
    <property type="entry name" value="Selenoprotein_Rdx-typ"/>
</dbReference>